<protein>
    <submittedName>
        <fullName evidence="2">Uncharacterized protein</fullName>
    </submittedName>
</protein>
<sequence>MALYKELLAGLKDEILPSSARSNSQTISTREARTRASADKYKNLSVKSMLKDTVASNSSPEEDSLESLLSHDAQGRLQFGDPKKRHKRTTQALTTISAITEATRGLKAQIGAISLSHTSAEINAILCTVEDGSEALRRHISSVTRTAVSEEVKEAKALLDLLDQAVSTWRVEYPDSSPVKIDNRKYFFDPVLGNQELNPEQEATLAAIPESIETLEKKFNLDIDSTHILLLIQMMRRIQYIQPSALRERPCQRNHVALPYSAWKTFKTFEYYPFFEWFGKFLSLPGIEDYGDRFCDIVGNHQTIPVDKVDETDGRFVHEFCAQDGELFVADRGDEGRWLYGHSVAFWMSRHTTFASFANCWHVAHLGRTDYENWKPLDDDLLRKAAEMWLNAILKNRKAIEQLYGTRYSELWRLPYWRLRQIGIDPMHTFFLILLQRYFRDILGLDNPDDSKKKPAKPRSLKAEIISDSRAFQGVLEILNDLMEKAPDSSAKQKVLFRRIHKQKWNSILYVCDNLTLFPDNRCPEHQGASKIVKSNATKEHLTNVLINWRMNDIQERQDFIWPYFTPKNGPLPAAPWAPTHRPDTGSDHSTATRKLSLQERSKLLKELGQSMNYTSAAGVGSIHRMLQQPLVPSELDELKKALKKMPGDSLAYVCTDIEQLPCGEFAKDDMRMTKPLIQMNPTAVDSSSLLRRVQQVVCEVVTPAWVSNPPRNVGLYEAGVLKADHWRTLFLIHLPLAILSLWKDTSPLAAAGACDMASVVDTTMHLCCASLVMTKRKLTLNRREKFQHLLRLHILGLQRNFPGWIFPSHHLSFHIYDFMDLFSGVRHWWLFPFENLIGKLQRIPTNHKPGEFEHTTHHFFHKGANFRQFLLRPNAPPILQYVQKLLDKAYNYDRRPATQSDSNDADKLADENSVVTPELMAGNVAPPSLEVTIASSPELTRLIGEDPYESFARIPAAKGDYTIATEKAVGNSYISFQPAGDYHPGQRWLAGQIRHIFRRHKNSPIQLAVCRSQSIHVPDPFSEFWEDGFEAKLVSSKFSRTLEIVDLKQVAAHSARWAISDDLVVAVNLCSC</sequence>
<evidence type="ECO:0000313" key="3">
    <source>
        <dbReference type="Proteomes" id="UP001150238"/>
    </source>
</evidence>
<evidence type="ECO:0000313" key="2">
    <source>
        <dbReference type="EMBL" id="KAJ4496413.1"/>
    </source>
</evidence>
<comment type="caution">
    <text evidence="2">The sequence shown here is derived from an EMBL/GenBank/DDBJ whole genome shotgun (WGS) entry which is preliminary data.</text>
</comment>
<dbReference type="EMBL" id="JANVFS010000001">
    <property type="protein sequence ID" value="KAJ4496413.1"/>
    <property type="molecule type" value="Genomic_DNA"/>
</dbReference>
<reference evidence="2" key="1">
    <citation type="submission" date="2022-08" db="EMBL/GenBank/DDBJ databases">
        <authorList>
            <consortium name="DOE Joint Genome Institute"/>
            <person name="Min B."/>
            <person name="Riley R."/>
            <person name="Sierra-Patev S."/>
            <person name="Naranjo-Ortiz M."/>
            <person name="Looney B."/>
            <person name="Konkel Z."/>
            <person name="Slot J.C."/>
            <person name="Sakamoto Y."/>
            <person name="Steenwyk J.L."/>
            <person name="Rokas A."/>
            <person name="Carro J."/>
            <person name="Camarero S."/>
            <person name="Ferreira P."/>
            <person name="Molpeceres G."/>
            <person name="Ruiz-Duenas F.J."/>
            <person name="Serrano A."/>
            <person name="Henrissat B."/>
            <person name="Drula E."/>
            <person name="Hughes K.W."/>
            <person name="Mata J.L."/>
            <person name="Ishikawa N.K."/>
            <person name="Vargas-Isla R."/>
            <person name="Ushijima S."/>
            <person name="Smith C.A."/>
            <person name="Ahrendt S."/>
            <person name="Andreopoulos W."/>
            <person name="He G."/>
            <person name="Labutti K."/>
            <person name="Lipzen A."/>
            <person name="Ng V."/>
            <person name="Sandor L."/>
            <person name="Barry K."/>
            <person name="Martinez A.T."/>
            <person name="Xiao Y."/>
            <person name="Gibbons J.G."/>
            <person name="Terashima K."/>
            <person name="Hibbett D.S."/>
            <person name="Grigoriev I.V."/>
        </authorList>
    </citation>
    <scope>NUCLEOTIDE SEQUENCE</scope>
    <source>
        <strain evidence="2">Sp2 HRB7682 ss15</strain>
    </source>
</reference>
<evidence type="ECO:0000256" key="1">
    <source>
        <dbReference type="SAM" id="MobiDB-lite"/>
    </source>
</evidence>
<reference evidence="2" key="2">
    <citation type="journal article" date="2023" name="Proc. Natl. Acad. Sci. U.S.A.">
        <title>A global phylogenomic analysis of the shiitake genus Lentinula.</title>
        <authorList>
            <person name="Sierra-Patev S."/>
            <person name="Min B."/>
            <person name="Naranjo-Ortiz M."/>
            <person name="Looney B."/>
            <person name="Konkel Z."/>
            <person name="Slot J.C."/>
            <person name="Sakamoto Y."/>
            <person name="Steenwyk J.L."/>
            <person name="Rokas A."/>
            <person name="Carro J."/>
            <person name="Camarero S."/>
            <person name="Ferreira P."/>
            <person name="Molpeceres G."/>
            <person name="Ruiz-Duenas F.J."/>
            <person name="Serrano A."/>
            <person name="Henrissat B."/>
            <person name="Drula E."/>
            <person name="Hughes K.W."/>
            <person name="Mata J.L."/>
            <person name="Ishikawa N.K."/>
            <person name="Vargas-Isla R."/>
            <person name="Ushijima S."/>
            <person name="Smith C.A."/>
            <person name="Donoghue J."/>
            <person name="Ahrendt S."/>
            <person name="Andreopoulos W."/>
            <person name="He G."/>
            <person name="LaButti K."/>
            <person name="Lipzen A."/>
            <person name="Ng V."/>
            <person name="Riley R."/>
            <person name="Sandor L."/>
            <person name="Barry K."/>
            <person name="Martinez A.T."/>
            <person name="Xiao Y."/>
            <person name="Gibbons J.G."/>
            <person name="Terashima K."/>
            <person name="Grigoriev I.V."/>
            <person name="Hibbett D."/>
        </authorList>
    </citation>
    <scope>NUCLEOTIDE SEQUENCE</scope>
    <source>
        <strain evidence="2">Sp2 HRB7682 ss15</strain>
    </source>
</reference>
<name>A0A9W9B6A7_9AGAR</name>
<proteinExistence type="predicted"/>
<organism evidence="2 3">
    <name type="scientific">Lentinula lateritia</name>
    <dbReference type="NCBI Taxonomy" id="40482"/>
    <lineage>
        <taxon>Eukaryota</taxon>
        <taxon>Fungi</taxon>
        <taxon>Dikarya</taxon>
        <taxon>Basidiomycota</taxon>
        <taxon>Agaricomycotina</taxon>
        <taxon>Agaricomycetes</taxon>
        <taxon>Agaricomycetidae</taxon>
        <taxon>Agaricales</taxon>
        <taxon>Marasmiineae</taxon>
        <taxon>Omphalotaceae</taxon>
        <taxon>Lentinula</taxon>
    </lineage>
</organism>
<gene>
    <name evidence="2" type="ORF">C8J55DRAFT_484275</name>
</gene>
<dbReference type="Proteomes" id="UP001150238">
    <property type="component" value="Unassembled WGS sequence"/>
</dbReference>
<dbReference type="AlphaFoldDB" id="A0A9W9B6A7"/>
<feature type="region of interest" description="Disordered" evidence="1">
    <location>
        <begin position="573"/>
        <end position="593"/>
    </location>
</feature>
<accession>A0A9W9B6A7</accession>